<dbReference type="SUPFAM" id="SSF57756">
    <property type="entry name" value="Retrovirus zinc finger-like domains"/>
    <property type="match status" value="1"/>
</dbReference>
<proteinExistence type="predicted"/>
<evidence type="ECO:0000313" key="2">
    <source>
        <dbReference type="Proteomes" id="UP001627154"/>
    </source>
</evidence>
<dbReference type="EMBL" id="JBJJXI010000141">
    <property type="protein sequence ID" value="KAL3387088.1"/>
    <property type="molecule type" value="Genomic_DNA"/>
</dbReference>
<dbReference type="Proteomes" id="UP001627154">
    <property type="component" value="Unassembled WGS sequence"/>
</dbReference>
<comment type="caution">
    <text evidence="1">The sequence shown here is derived from an EMBL/GenBank/DDBJ whole genome shotgun (WGS) entry which is preliminary data.</text>
</comment>
<dbReference type="AlphaFoldDB" id="A0ABD2W292"/>
<accession>A0ABD2W292</accession>
<organism evidence="1 2">
    <name type="scientific">Trichogramma kaykai</name>
    <dbReference type="NCBI Taxonomy" id="54128"/>
    <lineage>
        <taxon>Eukaryota</taxon>
        <taxon>Metazoa</taxon>
        <taxon>Ecdysozoa</taxon>
        <taxon>Arthropoda</taxon>
        <taxon>Hexapoda</taxon>
        <taxon>Insecta</taxon>
        <taxon>Pterygota</taxon>
        <taxon>Neoptera</taxon>
        <taxon>Endopterygota</taxon>
        <taxon>Hymenoptera</taxon>
        <taxon>Apocrita</taxon>
        <taxon>Proctotrupomorpha</taxon>
        <taxon>Chalcidoidea</taxon>
        <taxon>Trichogrammatidae</taxon>
        <taxon>Trichogramma</taxon>
    </lineage>
</organism>
<protein>
    <recommendedName>
        <fullName evidence="3">CCHC-type domain-containing protein</fullName>
    </recommendedName>
</protein>
<name>A0ABD2W292_9HYME</name>
<dbReference type="Pfam" id="PF14223">
    <property type="entry name" value="Retrotran_gag_2"/>
    <property type="match status" value="1"/>
</dbReference>
<sequence>MDQLRYLTDCSTAADMWARLRTIHAEKSDQSVLVLLSQFINAKMDSSASMADYVAKIVSLAQRLKDMDMEQKEPVIIAKILSSIPEKYDNVRTAWYAVPRDKQTLEKLTDHLVNEEALWNLLCKNVNNSPDEEVYMARGNKYHVNSDNLRNVQLNQNFVKSRNCHFCKKPGHWAREFKKKKEFLENKNKSNNYSMISENAWGNDGKAELFNAECLL</sequence>
<evidence type="ECO:0000313" key="1">
    <source>
        <dbReference type="EMBL" id="KAL3387088.1"/>
    </source>
</evidence>
<dbReference type="PANTHER" id="PTHR35317:SF29">
    <property type="entry name" value="CCHC-TYPE DOMAIN-CONTAINING PROTEIN"/>
    <property type="match status" value="1"/>
</dbReference>
<dbReference type="Gene3D" id="4.10.60.10">
    <property type="entry name" value="Zinc finger, CCHC-type"/>
    <property type="match status" value="1"/>
</dbReference>
<dbReference type="InterPro" id="IPR036875">
    <property type="entry name" value="Znf_CCHC_sf"/>
</dbReference>
<keyword evidence="2" id="KW-1185">Reference proteome</keyword>
<gene>
    <name evidence="1" type="ORF">TKK_017660</name>
</gene>
<reference evidence="1 2" key="1">
    <citation type="journal article" date="2024" name="bioRxiv">
        <title>A reference genome for Trichogramma kaykai: A tiny desert-dwelling parasitoid wasp with competing sex-ratio distorters.</title>
        <authorList>
            <person name="Culotta J."/>
            <person name="Lindsey A.R."/>
        </authorList>
    </citation>
    <scope>NUCLEOTIDE SEQUENCE [LARGE SCALE GENOMIC DNA]</scope>
    <source>
        <strain evidence="1 2">KSX58</strain>
    </source>
</reference>
<evidence type="ECO:0008006" key="3">
    <source>
        <dbReference type="Google" id="ProtNLM"/>
    </source>
</evidence>
<dbReference type="PANTHER" id="PTHR35317">
    <property type="entry name" value="OS04G0629600 PROTEIN"/>
    <property type="match status" value="1"/>
</dbReference>